<evidence type="ECO:0000313" key="4">
    <source>
        <dbReference type="Proteomes" id="UP000714420"/>
    </source>
</evidence>
<keyword evidence="1" id="KW-1133">Transmembrane helix</keyword>
<feature type="transmembrane region" description="Helical" evidence="1">
    <location>
        <begin position="55"/>
        <end position="72"/>
    </location>
</feature>
<protein>
    <recommendedName>
        <fullName evidence="2">Acyltransferase 3 domain-containing protein</fullName>
    </recommendedName>
</protein>
<sequence length="262" mass="30478">MKLYPAYLLTIIFFAFIGITVINKSFQTIGFSFALHLIYAQSIIPYDLIEPLNSPTWFLSTYFAILLIYWAVQKTIGINFWIVIVIAAFGFLGGAFVDDKHWFFYISPYTRCVDFLIGFQIGKLSLVRNKECHKCILLEICIILIVGFTLAVRLYTDIPECIKYSYVYLPSSLSIVYILYTIDKKPVLLSKLLQGKFIQKMGMLSMEIFIYHWVYARICFYVYKDIPTWVLFPTVLALTLLTSLFMRSFFEKPIAKYIGNKT</sequence>
<feature type="transmembrane region" description="Helical" evidence="1">
    <location>
        <begin position="79"/>
        <end position="97"/>
    </location>
</feature>
<feature type="transmembrane region" description="Helical" evidence="1">
    <location>
        <begin position="203"/>
        <end position="223"/>
    </location>
</feature>
<reference evidence="3 4" key="1">
    <citation type="submission" date="2020-05" db="EMBL/GenBank/DDBJ databases">
        <title>Distinct polysaccharide utilization as determinants for interspecies competition between intestinal Prevotella spp.</title>
        <authorList>
            <person name="Galvez E.J.C."/>
            <person name="Iljazovic A."/>
            <person name="Strowig T."/>
        </authorList>
    </citation>
    <scope>NUCLEOTIDE SEQUENCE [LARGE SCALE GENOMIC DNA]</scope>
    <source>
        <strain evidence="3 4">PMUR</strain>
    </source>
</reference>
<dbReference type="EMBL" id="JABKKF010000003">
    <property type="protein sequence ID" value="NPD91652.1"/>
    <property type="molecule type" value="Genomic_DNA"/>
</dbReference>
<accession>A0ABX2AM34</accession>
<keyword evidence="1" id="KW-0472">Membrane</keyword>
<dbReference type="InterPro" id="IPR002656">
    <property type="entry name" value="Acyl_transf_3_dom"/>
</dbReference>
<dbReference type="Pfam" id="PF01757">
    <property type="entry name" value="Acyl_transf_3"/>
    <property type="match status" value="1"/>
</dbReference>
<feature type="domain" description="Acyltransferase 3" evidence="2">
    <location>
        <begin position="2"/>
        <end position="245"/>
    </location>
</feature>
<feature type="transmembrane region" description="Helical" evidence="1">
    <location>
        <begin position="136"/>
        <end position="156"/>
    </location>
</feature>
<keyword evidence="4" id="KW-1185">Reference proteome</keyword>
<evidence type="ECO:0000313" key="3">
    <source>
        <dbReference type="EMBL" id="NPD91652.1"/>
    </source>
</evidence>
<gene>
    <name evidence="3" type="ORF">HPS56_04665</name>
</gene>
<feature type="transmembrane region" description="Helical" evidence="1">
    <location>
        <begin position="6"/>
        <end position="22"/>
    </location>
</feature>
<feature type="transmembrane region" description="Helical" evidence="1">
    <location>
        <begin position="162"/>
        <end position="182"/>
    </location>
</feature>
<keyword evidence="1" id="KW-0812">Transmembrane</keyword>
<feature type="transmembrane region" description="Helical" evidence="1">
    <location>
        <begin position="229"/>
        <end position="250"/>
    </location>
</feature>
<evidence type="ECO:0000256" key="1">
    <source>
        <dbReference type="SAM" id="Phobius"/>
    </source>
</evidence>
<proteinExistence type="predicted"/>
<dbReference type="Proteomes" id="UP000714420">
    <property type="component" value="Unassembled WGS sequence"/>
</dbReference>
<organism evidence="3 4">
    <name type="scientific">Xylanibacter muris</name>
    <dbReference type="NCBI Taxonomy" id="2736290"/>
    <lineage>
        <taxon>Bacteria</taxon>
        <taxon>Pseudomonadati</taxon>
        <taxon>Bacteroidota</taxon>
        <taxon>Bacteroidia</taxon>
        <taxon>Bacteroidales</taxon>
        <taxon>Prevotellaceae</taxon>
        <taxon>Xylanibacter</taxon>
    </lineage>
</organism>
<name>A0ABX2AM34_9BACT</name>
<evidence type="ECO:0000259" key="2">
    <source>
        <dbReference type="Pfam" id="PF01757"/>
    </source>
</evidence>
<comment type="caution">
    <text evidence="3">The sequence shown here is derived from an EMBL/GenBank/DDBJ whole genome shotgun (WGS) entry which is preliminary data.</text>
</comment>